<organism evidence="9 10">
    <name type="scientific">Eisenbergiella tayi</name>
    <dbReference type="NCBI Taxonomy" id="1432052"/>
    <lineage>
        <taxon>Bacteria</taxon>
        <taxon>Bacillati</taxon>
        <taxon>Bacillota</taxon>
        <taxon>Clostridia</taxon>
        <taxon>Lachnospirales</taxon>
        <taxon>Lachnospiraceae</taxon>
        <taxon>Eisenbergiella</taxon>
    </lineage>
</organism>
<dbReference type="Pfam" id="PF12833">
    <property type="entry name" value="HTH_18"/>
    <property type="match status" value="1"/>
</dbReference>
<dbReference type="PRINTS" id="PR00032">
    <property type="entry name" value="HTHARAC"/>
</dbReference>
<dbReference type="PATRIC" id="fig|1432052.4.peg.4555"/>
<dbReference type="CDD" id="cd17536">
    <property type="entry name" value="REC_YesN-like"/>
    <property type="match status" value="1"/>
</dbReference>
<evidence type="ECO:0000259" key="7">
    <source>
        <dbReference type="PROSITE" id="PS01124"/>
    </source>
</evidence>
<dbReference type="Proteomes" id="UP000094067">
    <property type="component" value="Unassembled WGS sequence"/>
</dbReference>
<evidence type="ECO:0000256" key="3">
    <source>
        <dbReference type="ARBA" id="ARBA00023125"/>
    </source>
</evidence>
<dbReference type="SUPFAM" id="SSF46689">
    <property type="entry name" value="Homeodomain-like"/>
    <property type="match status" value="2"/>
</dbReference>
<sequence length="525" mass="60300">MNLLIVDDEYYSAEGTKKKIAQKGPLFDEIFCAYNMTQALEYLAGHSVAIMILDIEMPGGSGLELLDHIRQQGLDTICIFLTAYAKFEYISKAMRLTSIDYLLKPVAEEDLLTAVAKAVNQYRQQANAKLETQQANYWKESELYLWELFWLDLSEGAVSNRKEDIISELNLRNLNPAAADLSYLVLLIQCNGMDKLPVEKDLHEFLLKNIVREYFYNREEIPVAVRQSRQFYFLPLPEAGRSREALLSRCGQALTDFVPRFPNTFNFYIAASGCRISDFQETLKGLQDAATKNVSRENHVFDLAQYTNAETAGSDVDFTTKRWSDLLLSRKIGNLLSETDMFLNSLQHSHSITRDTLSNFYYSFLQTLFSCMEISNADALPLFQKQISQFSVEKACSSVQNLREWVRGVLEQYEEYITNASNQDAAVTTIKNYIHSHLEQDLTRESLAAMVYLTPDYLSHLFKRETGFSLTNYIIYERIEEAKRMLAGTDKSVSEIATRCGFQNISYFSRQFRRFTGVTPREFRG</sequence>
<feature type="domain" description="Response regulatory" evidence="8">
    <location>
        <begin position="2"/>
        <end position="119"/>
    </location>
</feature>
<dbReference type="InterPro" id="IPR018062">
    <property type="entry name" value="HTH_AraC-typ_CS"/>
</dbReference>
<comment type="caution">
    <text evidence="9">The sequence shown here is derived from an EMBL/GenBank/DDBJ whole genome shotgun (WGS) entry which is preliminary data.</text>
</comment>
<evidence type="ECO:0000313" key="9">
    <source>
        <dbReference type="EMBL" id="ODM03317.1"/>
    </source>
</evidence>
<keyword evidence="6" id="KW-0597">Phosphoprotein</keyword>
<protein>
    <recommendedName>
        <fullName evidence="1">Stage 0 sporulation protein A homolog</fullName>
    </recommendedName>
</protein>
<accession>A0A1E3A4B2</accession>
<evidence type="ECO:0000256" key="2">
    <source>
        <dbReference type="ARBA" id="ARBA00023015"/>
    </source>
</evidence>
<evidence type="ECO:0000256" key="1">
    <source>
        <dbReference type="ARBA" id="ARBA00018672"/>
    </source>
</evidence>
<dbReference type="Gene3D" id="3.40.50.2300">
    <property type="match status" value="1"/>
</dbReference>
<proteinExistence type="predicted"/>
<dbReference type="Pfam" id="PF00072">
    <property type="entry name" value="Response_reg"/>
    <property type="match status" value="1"/>
</dbReference>
<comment type="function">
    <text evidence="5">May play the central regulatory role in sporulation. It may be an element of the effector pathway responsible for the activation of sporulation genes in response to nutritional stress. Spo0A may act in concert with spo0H (a sigma factor) to control the expression of some genes that are critical to the sporulation process.</text>
</comment>
<keyword evidence="2" id="KW-0805">Transcription regulation</keyword>
<dbReference type="InterPro" id="IPR011006">
    <property type="entry name" value="CheY-like_superfamily"/>
</dbReference>
<dbReference type="SUPFAM" id="SSF52172">
    <property type="entry name" value="CheY-like"/>
    <property type="match status" value="1"/>
</dbReference>
<name>A0A1E3A4B2_9FIRM</name>
<evidence type="ECO:0000256" key="6">
    <source>
        <dbReference type="PROSITE-ProRule" id="PRU00169"/>
    </source>
</evidence>
<dbReference type="PANTHER" id="PTHR43280:SF2">
    <property type="entry name" value="HTH-TYPE TRANSCRIPTIONAL REGULATOR EXSA"/>
    <property type="match status" value="1"/>
</dbReference>
<dbReference type="InterPro" id="IPR001789">
    <property type="entry name" value="Sig_transdc_resp-reg_receiver"/>
</dbReference>
<feature type="modified residue" description="4-aspartylphosphate" evidence="6">
    <location>
        <position position="54"/>
    </location>
</feature>
<dbReference type="Gene3D" id="1.10.10.60">
    <property type="entry name" value="Homeodomain-like"/>
    <property type="match status" value="2"/>
</dbReference>
<feature type="domain" description="HTH araC/xylS-type" evidence="7">
    <location>
        <begin position="428"/>
        <end position="525"/>
    </location>
</feature>
<evidence type="ECO:0000256" key="4">
    <source>
        <dbReference type="ARBA" id="ARBA00023163"/>
    </source>
</evidence>
<dbReference type="EMBL" id="MCGH01000003">
    <property type="protein sequence ID" value="ODM03317.1"/>
    <property type="molecule type" value="Genomic_DNA"/>
</dbReference>
<dbReference type="GO" id="GO:0043565">
    <property type="term" value="F:sequence-specific DNA binding"/>
    <property type="evidence" value="ECO:0007669"/>
    <property type="project" value="InterPro"/>
</dbReference>
<dbReference type="GO" id="GO:0000160">
    <property type="term" value="P:phosphorelay signal transduction system"/>
    <property type="evidence" value="ECO:0007669"/>
    <property type="project" value="InterPro"/>
</dbReference>
<dbReference type="InterPro" id="IPR020449">
    <property type="entry name" value="Tscrpt_reg_AraC-type_HTH"/>
</dbReference>
<evidence type="ECO:0000313" key="10">
    <source>
        <dbReference type="Proteomes" id="UP000094067"/>
    </source>
</evidence>
<dbReference type="InterPro" id="IPR009057">
    <property type="entry name" value="Homeodomain-like_sf"/>
</dbReference>
<keyword evidence="3" id="KW-0238">DNA-binding</keyword>
<dbReference type="AlphaFoldDB" id="A0A1E3A4B2"/>
<dbReference type="RefSeq" id="WP_069153824.1">
    <property type="nucleotide sequence ID" value="NZ_MCGH01000003.1"/>
</dbReference>
<dbReference type="PROSITE" id="PS01124">
    <property type="entry name" value="HTH_ARAC_FAMILY_2"/>
    <property type="match status" value="1"/>
</dbReference>
<dbReference type="SMART" id="SM00448">
    <property type="entry name" value="REC"/>
    <property type="match status" value="1"/>
</dbReference>
<gene>
    <name evidence="9" type="primary">btr_15</name>
    <name evidence="9" type="ORF">BEI61_04112</name>
</gene>
<evidence type="ECO:0000259" key="8">
    <source>
        <dbReference type="PROSITE" id="PS50110"/>
    </source>
</evidence>
<dbReference type="PANTHER" id="PTHR43280">
    <property type="entry name" value="ARAC-FAMILY TRANSCRIPTIONAL REGULATOR"/>
    <property type="match status" value="1"/>
</dbReference>
<keyword evidence="4" id="KW-0804">Transcription</keyword>
<reference evidence="9 10" key="1">
    <citation type="submission" date="2016-07" db="EMBL/GenBank/DDBJ databases">
        <title>Characterization of isolates of Eisenbergiella tayi derived from blood cultures, using whole genome sequencing.</title>
        <authorList>
            <person name="Burdz T."/>
            <person name="Wiebe D."/>
            <person name="Huynh C."/>
            <person name="Bernard K."/>
        </authorList>
    </citation>
    <scope>NUCLEOTIDE SEQUENCE [LARGE SCALE GENOMIC DNA]</scope>
    <source>
        <strain evidence="9 10">NML 110608</strain>
    </source>
</reference>
<dbReference type="PROSITE" id="PS50110">
    <property type="entry name" value="RESPONSE_REGULATORY"/>
    <property type="match status" value="1"/>
</dbReference>
<dbReference type="PROSITE" id="PS00041">
    <property type="entry name" value="HTH_ARAC_FAMILY_1"/>
    <property type="match status" value="1"/>
</dbReference>
<dbReference type="SMART" id="SM00342">
    <property type="entry name" value="HTH_ARAC"/>
    <property type="match status" value="1"/>
</dbReference>
<dbReference type="InterPro" id="IPR018060">
    <property type="entry name" value="HTH_AraC"/>
</dbReference>
<evidence type="ECO:0000256" key="5">
    <source>
        <dbReference type="ARBA" id="ARBA00024867"/>
    </source>
</evidence>
<dbReference type="GO" id="GO:0003700">
    <property type="term" value="F:DNA-binding transcription factor activity"/>
    <property type="evidence" value="ECO:0007669"/>
    <property type="project" value="InterPro"/>
</dbReference>